<keyword evidence="2" id="KW-1185">Reference proteome</keyword>
<name>A0ABS1D910_9PROT</name>
<proteinExistence type="predicted"/>
<dbReference type="Proteomes" id="UP000697995">
    <property type="component" value="Unassembled WGS sequence"/>
</dbReference>
<sequence length="235" mass="23954">MDLGTRSIRSAGLGSGSIEVTLPASLRALQGLPCRIALRDGHRPEIALTPDLGPARAAFARLAALLDDALGLPPAPLGIADFTLSLHSHGAAAPRPRLAWADGLALVAPPPQAMDAVARTLRGLGQHAAGRLGLADTLAPGFGAALAWAVTGRVADAADQPACDIAAAALAEGGITGPAGPDGPANGFDPALWAQAAPRLRRLLALHQDWSTHPQHHAAYAEAWRRGVACELSGE</sequence>
<organism evidence="1 2">
    <name type="scientific">Paracraurococcus ruber</name>
    <dbReference type="NCBI Taxonomy" id="77675"/>
    <lineage>
        <taxon>Bacteria</taxon>
        <taxon>Pseudomonadati</taxon>
        <taxon>Pseudomonadota</taxon>
        <taxon>Alphaproteobacteria</taxon>
        <taxon>Acetobacterales</taxon>
        <taxon>Roseomonadaceae</taxon>
        <taxon>Paracraurococcus</taxon>
    </lineage>
</organism>
<accession>A0ABS1D910</accession>
<gene>
    <name evidence="1" type="ORF">CKO45_30715</name>
</gene>
<dbReference type="RefSeq" id="WP_133222677.1">
    <property type="nucleotide sequence ID" value="NZ_NRSG01000609.1"/>
</dbReference>
<evidence type="ECO:0000313" key="2">
    <source>
        <dbReference type="Proteomes" id="UP000697995"/>
    </source>
</evidence>
<protein>
    <submittedName>
        <fullName evidence="1">Uncharacterized protein</fullName>
    </submittedName>
</protein>
<evidence type="ECO:0000313" key="1">
    <source>
        <dbReference type="EMBL" id="MBK1662552.1"/>
    </source>
</evidence>
<dbReference type="EMBL" id="NRSG01000609">
    <property type="protein sequence ID" value="MBK1662552.1"/>
    <property type="molecule type" value="Genomic_DNA"/>
</dbReference>
<reference evidence="1 2" key="1">
    <citation type="journal article" date="2020" name="Microorganisms">
        <title>Osmotic Adaptation and Compatible Solute Biosynthesis of Phototrophic Bacteria as Revealed from Genome Analyses.</title>
        <authorList>
            <person name="Imhoff J.F."/>
            <person name="Rahn T."/>
            <person name="Kunzel S."/>
            <person name="Keller A."/>
            <person name="Neulinger S.C."/>
        </authorList>
    </citation>
    <scope>NUCLEOTIDE SEQUENCE [LARGE SCALE GENOMIC DNA]</scope>
    <source>
        <strain evidence="1 2">DSM 15382</strain>
    </source>
</reference>
<comment type="caution">
    <text evidence="1">The sequence shown here is derived from an EMBL/GenBank/DDBJ whole genome shotgun (WGS) entry which is preliminary data.</text>
</comment>